<evidence type="ECO:0000313" key="3">
    <source>
        <dbReference type="Proteomes" id="UP000635142"/>
    </source>
</evidence>
<protein>
    <submittedName>
        <fullName evidence="2">Uncharacterized protein</fullName>
    </submittedName>
</protein>
<reference evidence="2" key="1">
    <citation type="submission" date="2020-08" db="EMBL/GenBank/DDBJ databases">
        <title>Sulfitobacter aestuariivivens sp. nov., isolated from a tidal flat.</title>
        <authorList>
            <person name="Park S."/>
            <person name="Yoon J.-H."/>
        </authorList>
    </citation>
    <scope>NUCLEOTIDE SEQUENCE</scope>
    <source>
        <strain evidence="2">TSTF-M16</strain>
    </source>
</reference>
<feature type="transmembrane region" description="Helical" evidence="1">
    <location>
        <begin position="20"/>
        <end position="46"/>
    </location>
</feature>
<keyword evidence="1" id="KW-0812">Transmembrane</keyword>
<evidence type="ECO:0000313" key="2">
    <source>
        <dbReference type="EMBL" id="MBD3664629.1"/>
    </source>
</evidence>
<dbReference type="AlphaFoldDB" id="A0A927HFN9"/>
<dbReference type="Proteomes" id="UP000635142">
    <property type="component" value="Unassembled WGS sequence"/>
</dbReference>
<organism evidence="2 3">
    <name type="scientific">Sulfitobacter aestuariivivens</name>
    <dbReference type="NCBI Taxonomy" id="2766981"/>
    <lineage>
        <taxon>Bacteria</taxon>
        <taxon>Pseudomonadati</taxon>
        <taxon>Pseudomonadota</taxon>
        <taxon>Alphaproteobacteria</taxon>
        <taxon>Rhodobacterales</taxon>
        <taxon>Roseobacteraceae</taxon>
        <taxon>Sulfitobacter</taxon>
    </lineage>
</organism>
<feature type="transmembrane region" description="Helical" evidence="1">
    <location>
        <begin position="58"/>
        <end position="74"/>
    </location>
</feature>
<evidence type="ECO:0000256" key="1">
    <source>
        <dbReference type="SAM" id="Phobius"/>
    </source>
</evidence>
<dbReference type="EMBL" id="JACTAG010000002">
    <property type="protein sequence ID" value="MBD3664629.1"/>
    <property type="molecule type" value="Genomic_DNA"/>
</dbReference>
<proteinExistence type="predicted"/>
<dbReference type="RefSeq" id="WP_191075651.1">
    <property type="nucleotide sequence ID" value="NZ_JACTAG010000002.1"/>
</dbReference>
<name>A0A927HFN9_9RHOB</name>
<keyword evidence="3" id="KW-1185">Reference proteome</keyword>
<sequence>MPVEVRPSHVGLDIKSKRFVVYMAVIVSSIIALLVICVVAIMPLIWPEYKSPETLNNWGGLIIGFYFGSFISLLKDWSRESVEVIQSEDNRTP</sequence>
<keyword evidence="1" id="KW-0472">Membrane</keyword>
<accession>A0A927HFN9</accession>
<comment type="caution">
    <text evidence="2">The sequence shown here is derived from an EMBL/GenBank/DDBJ whole genome shotgun (WGS) entry which is preliminary data.</text>
</comment>
<keyword evidence="1" id="KW-1133">Transmembrane helix</keyword>
<gene>
    <name evidence="2" type="ORF">H9Q16_11900</name>
</gene>